<proteinExistence type="predicted"/>
<evidence type="ECO:0000313" key="2">
    <source>
        <dbReference type="EMBL" id="GKV40135.1"/>
    </source>
</evidence>
<feature type="compositionally biased region" description="Basic and acidic residues" evidence="1">
    <location>
        <begin position="136"/>
        <end position="147"/>
    </location>
</feature>
<sequence>MASFSSFQQSSHAEDRPNKQSSTSEKKKNRGCSGFGDEGGAKAAFFRGESDMKVSPNGNINIRPGNGAPWFWGGGEMPMPPNGMRPPWFMGGCHMAVAPPVPPVPPVPPMFPASPCHNIGSGIGTPWTNWGRVDMKTDSDGAKKFPSDGKPLASPPAPQNLNKGPRAGDPWTQGRVEVTMDSDGVKEVHGNRRHRIAPPSENINIDPGYGAPLFWREGEIQLPPNANVNVGLGAGGHNSGRLSASINHHHGTINF</sequence>
<feature type="region of interest" description="Disordered" evidence="1">
    <location>
        <begin position="1"/>
        <end position="41"/>
    </location>
</feature>
<dbReference type="EMBL" id="BPVZ01000139">
    <property type="protein sequence ID" value="GKV40135.1"/>
    <property type="molecule type" value="Genomic_DNA"/>
</dbReference>
<feature type="compositionally biased region" description="Low complexity" evidence="1">
    <location>
        <begin position="1"/>
        <end position="11"/>
    </location>
</feature>
<feature type="region of interest" description="Disordered" evidence="1">
    <location>
        <begin position="136"/>
        <end position="173"/>
    </location>
</feature>
<keyword evidence="3" id="KW-1185">Reference proteome</keyword>
<comment type="caution">
    <text evidence="2">The sequence shown here is derived from an EMBL/GenBank/DDBJ whole genome shotgun (WGS) entry which is preliminary data.</text>
</comment>
<dbReference type="Proteomes" id="UP001054252">
    <property type="component" value="Unassembled WGS sequence"/>
</dbReference>
<gene>
    <name evidence="2" type="ORF">SLEP1_g47805</name>
</gene>
<protein>
    <submittedName>
        <fullName evidence="2">Uncharacterized protein</fullName>
    </submittedName>
</protein>
<accession>A0AAV5LRN4</accession>
<evidence type="ECO:0000256" key="1">
    <source>
        <dbReference type="SAM" id="MobiDB-lite"/>
    </source>
</evidence>
<dbReference type="AlphaFoldDB" id="A0AAV5LRN4"/>
<name>A0AAV5LRN4_9ROSI</name>
<reference evidence="2 3" key="1">
    <citation type="journal article" date="2021" name="Commun. Biol.">
        <title>The genome of Shorea leprosula (Dipterocarpaceae) highlights the ecological relevance of drought in aseasonal tropical rainforests.</title>
        <authorList>
            <person name="Ng K.K.S."/>
            <person name="Kobayashi M.J."/>
            <person name="Fawcett J.A."/>
            <person name="Hatakeyama M."/>
            <person name="Paape T."/>
            <person name="Ng C.H."/>
            <person name="Ang C.C."/>
            <person name="Tnah L.H."/>
            <person name="Lee C.T."/>
            <person name="Nishiyama T."/>
            <person name="Sese J."/>
            <person name="O'Brien M.J."/>
            <person name="Copetti D."/>
            <person name="Mohd Noor M.I."/>
            <person name="Ong R.C."/>
            <person name="Putra M."/>
            <person name="Sireger I.Z."/>
            <person name="Indrioko S."/>
            <person name="Kosugi Y."/>
            <person name="Izuno A."/>
            <person name="Isagi Y."/>
            <person name="Lee S.L."/>
            <person name="Shimizu K.K."/>
        </authorList>
    </citation>
    <scope>NUCLEOTIDE SEQUENCE [LARGE SCALE GENOMIC DNA]</scope>
    <source>
        <strain evidence="2">214</strain>
    </source>
</reference>
<organism evidence="2 3">
    <name type="scientific">Rubroshorea leprosula</name>
    <dbReference type="NCBI Taxonomy" id="152421"/>
    <lineage>
        <taxon>Eukaryota</taxon>
        <taxon>Viridiplantae</taxon>
        <taxon>Streptophyta</taxon>
        <taxon>Embryophyta</taxon>
        <taxon>Tracheophyta</taxon>
        <taxon>Spermatophyta</taxon>
        <taxon>Magnoliopsida</taxon>
        <taxon>eudicotyledons</taxon>
        <taxon>Gunneridae</taxon>
        <taxon>Pentapetalae</taxon>
        <taxon>rosids</taxon>
        <taxon>malvids</taxon>
        <taxon>Malvales</taxon>
        <taxon>Dipterocarpaceae</taxon>
        <taxon>Rubroshorea</taxon>
    </lineage>
</organism>
<evidence type="ECO:0000313" key="3">
    <source>
        <dbReference type="Proteomes" id="UP001054252"/>
    </source>
</evidence>